<protein>
    <submittedName>
        <fullName evidence="3">Uncharacterized protein LOC108561458</fullName>
    </submittedName>
</protein>
<evidence type="ECO:0000313" key="3">
    <source>
        <dbReference type="RefSeq" id="XP_017774889.1"/>
    </source>
</evidence>
<evidence type="ECO:0000256" key="1">
    <source>
        <dbReference type="SAM" id="MobiDB-lite"/>
    </source>
</evidence>
<dbReference type="Proteomes" id="UP000695000">
    <property type="component" value="Unplaced"/>
</dbReference>
<feature type="compositionally biased region" description="Basic and acidic residues" evidence="1">
    <location>
        <begin position="27"/>
        <end position="37"/>
    </location>
</feature>
<sequence length="181" mass="20592">MSTKHVEDLSEHDLHEEECFTQLTNSEGKEKSDEKPESSSAVKSFESLIMNAPETVETEIKKFDEGNASNINIKKPVLQIQKKKKKGDKSVQPLVTINPFSVLDGVDEFIGENKKFAVNPLYRSSSEDSEETISLLNAAVGDDDRGESSRYVFKYEEPPRRSNLCERLFSFLRVNKKRKDD</sequence>
<dbReference type="GeneID" id="108561458"/>
<evidence type="ECO:0000313" key="2">
    <source>
        <dbReference type="Proteomes" id="UP000695000"/>
    </source>
</evidence>
<feature type="compositionally biased region" description="Basic and acidic residues" evidence="1">
    <location>
        <begin position="1"/>
        <end position="18"/>
    </location>
</feature>
<feature type="region of interest" description="Disordered" evidence="1">
    <location>
        <begin position="1"/>
        <end position="47"/>
    </location>
</feature>
<accession>A0ABM1MJY9</accession>
<dbReference type="RefSeq" id="XP_017774889.1">
    <property type="nucleotide sequence ID" value="XM_017919400.1"/>
</dbReference>
<reference evidence="3" key="1">
    <citation type="submission" date="2025-08" db="UniProtKB">
        <authorList>
            <consortium name="RefSeq"/>
        </authorList>
    </citation>
    <scope>IDENTIFICATION</scope>
    <source>
        <tissue evidence="3">Whole Larva</tissue>
    </source>
</reference>
<gene>
    <name evidence="3" type="primary">LOC108561458</name>
</gene>
<name>A0ABM1MJY9_NICVS</name>
<proteinExistence type="predicted"/>
<keyword evidence="2" id="KW-1185">Reference proteome</keyword>
<organism evidence="2 3">
    <name type="scientific">Nicrophorus vespilloides</name>
    <name type="common">Boreal carrion beetle</name>
    <dbReference type="NCBI Taxonomy" id="110193"/>
    <lineage>
        <taxon>Eukaryota</taxon>
        <taxon>Metazoa</taxon>
        <taxon>Ecdysozoa</taxon>
        <taxon>Arthropoda</taxon>
        <taxon>Hexapoda</taxon>
        <taxon>Insecta</taxon>
        <taxon>Pterygota</taxon>
        <taxon>Neoptera</taxon>
        <taxon>Endopterygota</taxon>
        <taxon>Coleoptera</taxon>
        <taxon>Polyphaga</taxon>
        <taxon>Staphyliniformia</taxon>
        <taxon>Silphidae</taxon>
        <taxon>Nicrophorinae</taxon>
        <taxon>Nicrophorus</taxon>
    </lineage>
</organism>